<name>A0A2D1U268_9SPHI</name>
<sequence>MKTKFILLLILFFGALSISVKGAVWQWSVAVKTIKNDKPCRAYLWIPPDCKRVKAFIFAQNNMEEHSILEDPEFRKAMGKLGIAQVWISPAYDLFFNFNQGAGTIFSGVMNDLAEVSGYKELRDAPFIGMGHSAAASAPYYMAAWNPERALAAISVSGQWPYFRHPVFAPDIWGTRNIDFIPCLETMGEYEDAENVAIEGLKQKTAHPLMPLSMLASPAEGHFAGSTEKGKYIALYIKKVMQYRLPKGANQLGLRPIDPTNTGWLVYKWRKDEVPRAEAAPVGRYNGDPAQAFWYFDEELAKATLNYQARHRNKKVQLIGYVQNGKMVGQRNTHQQVNLKFEPLADGITFKLGAAFYDTIPGGSPRPAIWAEAPAGEHIGHVKNAGSITIQHITGPMIKLNDSTFRIQPQSGFWQNPHSYELWFAAIHPGDERYKPAVQQAQMLVPPLNTAGRVQQLTFSAIPDQRENEKGIKLNASSDANVPVSFYVQDGPAEIVGDRLNLLKVPPGSRFPVKVTVVAWQYGNSNEPKLQTANPVINTFWIRR</sequence>
<evidence type="ECO:0000313" key="2">
    <source>
        <dbReference type="Proteomes" id="UP000223749"/>
    </source>
</evidence>
<dbReference type="OrthoDB" id="994689at2"/>
<organism evidence="1 2">
    <name type="scientific">Pedobacter ginsengisoli</name>
    <dbReference type="NCBI Taxonomy" id="363852"/>
    <lineage>
        <taxon>Bacteria</taxon>
        <taxon>Pseudomonadati</taxon>
        <taxon>Bacteroidota</taxon>
        <taxon>Sphingobacteriia</taxon>
        <taxon>Sphingobacteriales</taxon>
        <taxon>Sphingobacteriaceae</taxon>
        <taxon>Pedobacter</taxon>
    </lineage>
</organism>
<gene>
    <name evidence="1" type="ORF">CPT03_04035</name>
</gene>
<dbReference type="AlphaFoldDB" id="A0A2D1U268"/>
<accession>A0A2D1U268</accession>
<evidence type="ECO:0008006" key="3">
    <source>
        <dbReference type="Google" id="ProtNLM"/>
    </source>
</evidence>
<dbReference type="KEGG" id="pgs:CPT03_04035"/>
<proteinExistence type="predicted"/>
<evidence type="ECO:0000313" key="1">
    <source>
        <dbReference type="EMBL" id="ATP55695.1"/>
    </source>
</evidence>
<protein>
    <recommendedName>
        <fullName evidence="3">Alpha/beta hydrolase</fullName>
    </recommendedName>
</protein>
<keyword evidence="2" id="KW-1185">Reference proteome</keyword>
<dbReference type="EMBL" id="CP024091">
    <property type="protein sequence ID" value="ATP55695.1"/>
    <property type="molecule type" value="Genomic_DNA"/>
</dbReference>
<dbReference type="Proteomes" id="UP000223749">
    <property type="component" value="Chromosome"/>
</dbReference>
<reference evidence="1 2" key="1">
    <citation type="submission" date="2017-10" db="EMBL/GenBank/DDBJ databases">
        <title>Whole genome of Pedobacter ginsengisoli T01R-27 isolated from tomato rhizosphere.</title>
        <authorList>
            <person name="Weon H.-Y."/>
            <person name="Lee S.A."/>
            <person name="Sang M.K."/>
            <person name="Song J."/>
        </authorList>
    </citation>
    <scope>NUCLEOTIDE SEQUENCE [LARGE SCALE GENOMIC DNA]</scope>
    <source>
        <strain evidence="1 2">T01R-27</strain>
    </source>
</reference>